<organism evidence="1 2">
    <name type="scientific">Pseudonocardia humida</name>
    <dbReference type="NCBI Taxonomy" id="2800819"/>
    <lineage>
        <taxon>Bacteria</taxon>
        <taxon>Bacillati</taxon>
        <taxon>Actinomycetota</taxon>
        <taxon>Actinomycetes</taxon>
        <taxon>Pseudonocardiales</taxon>
        <taxon>Pseudonocardiaceae</taxon>
        <taxon>Pseudonocardia</taxon>
    </lineage>
</organism>
<keyword evidence="2" id="KW-1185">Reference proteome</keyword>
<comment type="caution">
    <text evidence="1">The sequence shown here is derived from an EMBL/GenBank/DDBJ whole genome shotgun (WGS) entry which is preliminary data.</text>
</comment>
<dbReference type="SUPFAM" id="SSF53448">
    <property type="entry name" value="Nucleotide-diphospho-sugar transferases"/>
    <property type="match status" value="1"/>
</dbReference>
<evidence type="ECO:0000313" key="1">
    <source>
        <dbReference type="EMBL" id="MCO1654741.1"/>
    </source>
</evidence>
<dbReference type="InterPro" id="IPR029044">
    <property type="entry name" value="Nucleotide-diphossugar_trans"/>
</dbReference>
<dbReference type="Proteomes" id="UP001165283">
    <property type="component" value="Unassembled WGS sequence"/>
</dbReference>
<dbReference type="PANTHER" id="PTHR43179">
    <property type="entry name" value="RHAMNOSYLTRANSFERASE WBBL"/>
    <property type="match status" value="1"/>
</dbReference>
<dbReference type="Gene3D" id="3.90.550.10">
    <property type="entry name" value="Spore Coat Polysaccharide Biosynthesis Protein SpsA, Chain A"/>
    <property type="match status" value="1"/>
</dbReference>
<name>A0ABT0ZVI3_9PSEU</name>
<sequence>MRGDPITSYGDDLVVVTVLRPWPDPPALDRLIRSVPAATARPARVVVADSGTGATVTAPAVEVLRLGEDVGRAAAVNRAVAGLDPAVGWVALAAPEVEWAPGALDALLAAVVPRAGAVGPALVDPSGRPVGGGGDVPSAGRVLLGRESATPPTGGVVGWLPASCLLLRRTALDSVDGFDPRYVDAFDDVDLGARLARAGWLTLRVPAAVATVHPSEHGSPEHPVAARRRYVHDRSPAVARALLGLAGRGPRS</sequence>
<proteinExistence type="predicted"/>
<evidence type="ECO:0000313" key="2">
    <source>
        <dbReference type="Proteomes" id="UP001165283"/>
    </source>
</evidence>
<dbReference type="EMBL" id="JAGSOV010000015">
    <property type="protein sequence ID" value="MCO1654741.1"/>
    <property type="molecule type" value="Genomic_DNA"/>
</dbReference>
<accession>A0ABT0ZVI3</accession>
<dbReference type="PANTHER" id="PTHR43179:SF7">
    <property type="entry name" value="RHAMNOSYLTRANSFERASE WBBL"/>
    <property type="match status" value="1"/>
</dbReference>
<dbReference type="RefSeq" id="WP_252436373.1">
    <property type="nucleotide sequence ID" value="NZ_JAGSOV010000015.1"/>
</dbReference>
<reference evidence="1" key="1">
    <citation type="submission" date="2021-04" db="EMBL/GenBank/DDBJ databases">
        <title>Pseudonocardia sp. nov., isolated from sandy soil of mangrove forest.</title>
        <authorList>
            <person name="Zan Z."/>
            <person name="Huang R."/>
            <person name="Liu W."/>
        </authorList>
    </citation>
    <scope>NUCLEOTIDE SEQUENCE</scope>
    <source>
        <strain evidence="1">S2-4</strain>
    </source>
</reference>
<protein>
    <submittedName>
        <fullName evidence="1">Glycosyltransferase family 2 protein</fullName>
    </submittedName>
</protein>
<gene>
    <name evidence="1" type="ORF">KDL28_06690</name>
</gene>